<dbReference type="Proteomes" id="UP001497516">
    <property type="component" value="Chromosome 9"/>
</dbReference>
<dbReference type="InterPro" id="IPR005174">
    <property type="entry name" value="KIB1-4_b-propeller"/>
</dbReference>
<organism evidence="2 3">
    <name type="scientific">Linum trigynum</name>
    <dbReference type="NCBI Taxonomy" id="586398"/>
    <lineage>
        <taxon>Eukaryota</taxon>
        <taxon>Viridiplantae</taxon>
        <taxon>Streptophyta</taxon>
        <taxon>Embryophyta</taxon>
        <taxon>Tracheophyta</taxon>
        <taxon>Spermatophyta</taxon>
        <taxon>Magnoliopsida</taxon>
        <taxon>eudicotyledons</taxon>
        <taxon>Gunneridae</taxon>
        <taxon>Pentapetalae</taxon>
        <taxon>rosids</taxon>
        <taxon>fabids</taxon>
        <taxon>Malpighiales</taxon>
        <taxon>Linaceae</taxon>
        <taxon>Linum</taxon>
    </lineage>
</organism>
<sequence>MSDWESTAEFDDGVHKDVKYPFLLHYSKTMETNSSAPFNCCRAYSPAYNKTYHLRAPDEVSNACISCSGYGWLLFSGVCRIFFYHPSTGDIIHLPYYHRNVWGSFNRMSFSAPPTSPDCVVIGQVDIGSEKRTRIVFIQRGQSYWNHDENVPNMMRLKNYSLKKLRAYHANSIKITSEFCRMNLAKFRCRGNFFWPRYNSSPLFHKGAFYCLADDGKLGVFNHKAKNKGKVWRVFDTSAVDLFLDNPENEAYLVDCNGELVAVVVGPVGKFVRILKFYEPARVWQIVHDLGDHMILLSPVGCVAKKCDEACLQGLENTLHFSRFHERSHVFYSLSTRQFHSLHDDDYTSVDLYDTMLPLVHAWMTPPHSPFPRGAKMDWSRKLKQRRPIDRNVGPKSRMIIRDLSFVQPPSESYSILPHLEAPTGRPCLGLGSRDNNGEVVLINLAKGMMVDRSRSMAQLALRLRSKIVFSSQLDHGLLVLVDTEARFCSLLYPSSMTEIPLPTWETSFTCESAVVHVPPGNSELAVMVFGRIDDEDGQVQGKGNDVAMVWRDGDEKWTVHTRPSELGVDALRCEVQLVVHQGQIYGYQGYDDDLAVVELRKGGIVVENTQVKGPRFLSPGFVGYSQRLVESCGELLHIVRYHAGECLSVEDRTTVIDMKVFKMDFEAMEWRMLEHLGDRAFLWSERGCYSCCASKSGLQSNSVYFIANNDRGLCVYDYGNRTVSVTLPGPEMDDGWMATGFIMLYD</sequence>
<dbReference type="Pfam" id="PF03478">
    <property type="entry name" value="Beta-prop_KIB1-4"/>
    <property type="match status" value="2"/>
</dbReference>
<gene>
    <name evidence="2" type="ORF">LTRI10_LOCUS52689</name>
</gene>
<dbReference type="PANTHER" id="PTHR33127:SF5">
    <property type="entry name" value="TRANSMEMBRANE PROTEIN"/>
    <property type="match status" value="1"/>
</dbReference>
<evidence type="ECO:0000313" key="2">
    <source>
        <dbReference type="EMBL" id="CAL1413457.1"/>
    </source>
</evidence>
<proteinExistence type="predicted"/>
<name>A0AAV2GSX6_9ROSI</name>
<protein>
    <recommendedName>
        <fullName evidence="1">KIB1-4 beta-propeller domain-containing protein</fullName>
    </recommendedName>
</protein>
<feature type="domain" description="KIB1-4 beta-propeller" evidence="1">
    <location>
        <begin position="472"/>
        <end position="718"/>
    </location>
</feature>
<dbReference type="PANTHER" id="PTHR33127">
    <property type="entry name" value="TRANSMEMBRANE PROTEIN"/>
    <property type="match status" value="1"/>
</dbReference>
<evidence type="ECO:0000313" key="3">
    <source>
        <dbReference type="Proteomes" id="UP001497516"/>
    </source>
</evidence>
<dbReference type="EMBL" id="OZ034822">
    <property type="protein sequence ID" value="CAL1413457.1"/>
    <property type="molecule type" value="Genomic_DNA"/>
</dbReference>
<reference evidence="2 3" key="1">
    <citation type="submission" date="2024-04" db="EMBL/GenBank/DDBJ databases">
        <authorList>
            <person name="Fracassetti M."/>
        </authorList>
    </citation>
    <scope>NUCLEOTIDE SEQUENCE [LARGE SCALE GENOMIC DNA]</scope>
</reference>
<dbReference type="AlphaFoldDB" id="A0AAV2GSX6"/>
<evidence type="ECO:0000259" key="1">
    <source>
        <dbReference type="Pfam" id="PF03478"/>
    </source>
</evidence>
<feature type="domain" description="KIB1-4 beta-propeller" evidence="1">
    <location>
        <begin position="44"/>
        <end position="306"/>
    </location>
</feature>
<keyword evidence="3" id="KW-1185">Reference proteome</keyword>
<accession>A0AAV2GSX6</accession>